<sequence>MSDEKKLSIAALSQTLPERLMLQIMPWSAIKRWNCSLVYWADSGGRRNTLEVEVAMSIRKRRSARSGRAPLPSPGRPSAAGRDEQNRFWRAIAGGLSSEEAALEAGVSQPVGTRWFRKAGGMPPAMFRSSAKPLSGRYLSLVEREEIALLKVQGHSIQEIGRRLGRAASTISRELRRNAATRSGGLEYRATTAQWHADRSARRPKLTKLALNTTLRTYVEERLAGVVVAPSGTPVPGPAVPWKGRRHGPRKDRRWAKAWSPEQIARRLPIDFPDDKTMRISHEAIYQALFVQGRGALRRELTACLRTGRVLRMPRARVRRRGKGFVSPEIMISERPAEAADRAVPGHWEGDLILGLSSSAIGTLVERTTRFTMLLHLPRLAGHGEAPRAKNGPALAGHGAEAVRDAITRTIITLPEELRRSLTWDQGAEMAQHDRLKIDAGIQVYFCDPQSPWQRGTNENTNGLLRQYFPKGTDLSIHSADEISAVAAALNARPRKTLGWKTPAEALDALLS</sequence>
<dbReference type="Proteomes" id="UP001565369">
    <property type="component" value="Unassembled WGS sequence"/>
</dbReference>
<evidence type="ECO:0000256" key="6">
    <source>
        <dbReference type="SAM" id="MobiDB-lite"/>
    </source>
</evidence>
<comment type="caution">
    <text evidence="8">The sequence shown here is derived from an EMBL/GenBank/DDBJ whole genome shotgun (WGS) entry which is preliminary data.</text>
</comment>
<dbReference type="Gene3D" id="1.10.10.60">
    <property type="entry name" value="Homeodomain-like"/>
    <property type="match status" value="1"/>
</dbReference>
<evidence type="ECO:0000256" key="3">
    <source>
        <dbReference type="ARBA" id="ARBA00022578"/>
    </source>
</evidence>
<proteinExistence type="inferred from homology"/>
<keyword evidence="5" id="KW-0233">DNA recombination</keyword>
<dbReference type="SUPFAM" id="SSF53098">
    <property type="entry name" value="Ribonuclease H-like"/>
    <property type="match status" value="1"/>
</dbReference>
<dbReference type="PANTHER" id="PTHR10948">
    <property type="entry name" value="TRANSPOSASE"/>
    <property type="match status" value="1"/>
</dbReference>
<dbReference type="PROSITE" id="PS01043">
    <property type="entry name" value="TRANSPOSASE_IS30"/>
    <property type="match status" value="1"/>
</dbReference>
<dbReference type="PROSITE" id="PS50994">
    <property type="entry name" value="INTEGRASE"/>
    <property type="match status" value="1"/>
</dbReference>
<evidence type="ECO:0000259" key="7">
    <source>
        <dbReference type="PROSITE" id="PS50994"/>
    </source>
</evidence>
<dbReference type="NCBIfam" id="NF033563">
    <property type="entry name" value="transpos_IS30"/>
    <property type="match status" value="1"/>
</dbReference>
<evidence type="ECO:0000256" key="1">
    <source>
        <dbReference type="ARBA" id="ARBA00002190"/>
    </source>
</evidence>
<comment type="similarity">
    <text evidence="2">Belongs to the transposase IS30 family.</text>
</comment>
<dbReference type="Gene3D" id="3.30.420.10">
    <property type="entry name" value="Ribonuclease H-like superfamily/Ribonuclease H"/>
    <property type="match status" value="1"/>
</dbReference>
<dbReference type="InterPro" id="IPR001598">
    <property type="entry name" value="Transposase_IS30_CS"/>
</dbReference>
<dbReference type="PANTHER" id="PTHR10948:SF23">
    <property type="entry name" value="TRANSPOSASE INSI FOR INSERTION SEQUENCE ELEMENT IS30A-RELATED"/>
    <property type="match status" value="1"/>
</dbReference>
<comment type="function">
    <text evidence="1">Required for the transposition of the insertion element.</text>
</comment>
<protein>
    <submittedName>
        <fullName evidence="8">IS30 family transposase</fullName>
    </submittedName>
</protein>
<feature type="region of interest" description="Disordered" evidence="6">
    <location>
        <begin position="63"/>
        <end position="84"/>
    </location>
</feature>
<keyword evidence="3" id="KW-0815">Transposition</keyword>
<dbReference type="InterPro" id="IPR051917">
    <property type="entry name" value="Transposase-Integrase"/>
</dbReference>
<keyword evidence="4" id="KW-0238">DNA-binding</keyword>
<evidence type="ECO:0000256" key="5">
    <source>
        <dbReference type="ARBA" id="ARBA00023172"/>
    </source>
</evidence>
<evidence type="ECO:0000256" key="2">
    <source>
        <dbReference type="ARBA" id="ARBA00006363"/>
    </source>
</evidence>
<dbReference type="InterPro" id="IPR053392">
    <property type="entry name" value="Transposase_IS30-like"/>
</dbReference>
<dbReference type="InterPro" id="IPR012337">
    <property type="entry name" value="RNaseH-like_sf"/>
</dbReference>
<dbReference type="Pfam" id="PF13936">
    <property type="entry name" value="HTH_38"/>
    <property type="match status" value="1"/>
</dbReference>
<reference evidence="8 9" key="1">
    <citation type="submission" date="2024-07" db="EMBL/GenBank/DDBJ databases">
        <title>Genomic Encyclopedia of Type Strains, Phase V (KMG-V): Genome sequencing to study the core and pangenomes of soil and plant-associated prokaryotes.</title>
        <authorList>
            <person name="Whitman W."/>
        </authorList>
    </citation>
    <scope>NUCLEOTIDE SEQUENCE [LARGE SCALE GENOMIC DNA]</scope>
    <source>
        <strain evidence="8 9">USDA 152</strain>
    </source>
</reference>
<dbReference type="InterPro" id="IPR001584">
    <property type="entry name" value="Integrase_cat-core"/>
</dbReference>
<name>A0ABV4FI12_9BRAD</name>
<keyword evidence="9" id="KW-1185">Reference proteome</keyword>
<accession>A0ABV4FI12</accession>
<evidence type="ECO:0000256" key="4">
    <source>
        <dbReference type="ARBA" id="ARBA00023125"/>
    </source>
</evidence>
<dbReference type="InterPro" id="IPR036397">
    <property type="entry name" value="RNaseH_sf"/>
</dbReference>
<feature type="domain" description="Integrase catalytic" evidence="7">
    <location>
        <begin position="332"/>
        <end position="511"/>
    </location>
</feature>
<gene>
    <name evidence="8" type="ORF">ABIG07_000161</name>
</gene>
<evidence type="ECO:0000313" key="9">
    <source>
        <dbReference type="Proteomes" id="UP001565369"/>
    </source>
</evidence>
<evidence type="ECO:0000313" key="8">
    <source>
        <dbReference type="EMBL" id="MEY9451213.1"/>
    </source>
</evidence>
<dbReference type="InterPro" id="IPR025246">
    <property type="entry name" value="IS30-like_HTH"/>
</dbReference>
<dbReference type="EMBL" id="JBGBZJ010000001">
    <property type="protein sequence ID" value="MEY9451213.1"/>
    <property type="molecule type" value="Genomic_DNA"/>
</dbReference>
<organism evidence="8 9">
    <name type="scientific">Bradyrhizobium ottawaense</name>
    <dbReference type="NCBI Taxonomy" id="931866"/>
    <lineage>
        <taxon>Bacteria</taxon>
        <taxon>Pseudomonadati</taxon>
        <taxon>Pseudomonadota</taxon>
        <taxon>Alphaproteobacteria</taxon>
        <taxon>Hyphomicrobiales</taxon>
        <taxon>Nitrobacteraceae</taxon>
        <taxon>Bradyrhizobium</taxon>
    </lineage>
</organism>